<evidence type="ECO:0000313" key="3">
    <source>
        <dbReference type="Proteomes" id="UP001341840"/>
    </source>
</evidence>
<feature type="compositionally biased region" description="Polar residues" evidence="1">
    <location>
        <begin position="50"/>
        <end position="69"/>
    </location>
</feature>
<name>A0ABU6RTV1_9FABA</name>
<protein>
    <submittedName>
        <fullName evidence="2">Uncharacterized protein</fullName>
    </submittedName>
</protein>
<keyword evidence="3" id="KW-1185">Reference proteome</keyword>
<accession>A0ABU6RTV1</accession>
<comment type="caution">
    <text evidence="2">The sequence shown here is derived from an EMBL/GenBank/DDBJ whole genome shotgun (WGS) entry which is preliminary data.</text>
</comment>
<evidence type="ECO:0000256" key="1">
    <source>
        <dbReference type="SAM" id="MobiDB-lite"/>
    </source>
</evidence>
<organism evidence="2 3">
    <name type="scientific">Stylosanthes scabra</name>
    <dbReference type="NCBI Taxonomy" id="79078"/>
    <lineage>
        <taxon>Eukaryota</taxon>
        <taxon>Viridiplantae</taxon>
        <taxon>Streptophyta</taxon>
        <taxon>Embryophyta</taxon>
        <taxon>Tracheophyta</taxon>
        <taxon>Spermatophyta</taxon>
        <taxon>Magnoliopsida</taxon>
        <taxon>eudicotyledons</taxon>
        <taxon>Gunneridae</taxon>
        <taxon>Pentapetalae</taxon>
        <taxon>rosids</taxon>
        <taxon>fabids</taxon>
        <taxon>Fabales</taxon>
        <taxon>Fabaceae</taxon>
        <taxon>Papilionoideae</taxon>
        <taxon>50 kb inversion clade</taxon>
        <taxon>dalbergioids sensu lato</taxon>
        <taxon>Dalbergieae</taxon>
        <taxon>Pterocarpus clade</taxon>
        <taxon>Stylosanthes</taxon>
    </lineage>
</organism>
<sequence>MEVSGMAHCSNPIHGTSPRFDEDTVQIGHRQHQQLSRIWCPSHRHKRATAQPQSTPTVTTDSGTNQDSSTYREWRQNDLALTTCLDDD</sequence>
<evidence type="ECO:0000313" key="2">
    <source>
        <dbReference type="EMBL" id="MED6127359.1"/>
    </source>
</evidence>
<reference evidence="2 3" key="1">
    <citation type="journal article" date="2023" name="Plants (Basel)">
        <title>Bridging the Gap: Combining Genomics and Transcriptomics Approaches to Understand Stylosanthes scabra, an Orphan Legume from the Brazilian Caatinga.</title>
        <authorList>
            <person name="Ferreira-Neto J.R.C."/>
            <person name="da Silva M.D."/>
            <person name="Binneck E."/>
            <person name="de Melo N.F."/>
            <person name="da Silva R.H."/>
            <person name="de Melo A.L.T.M."/>
            <person name="Pandolfi V."/>
            <person name="Bustamante F.O."/>
            <person name="Brasileiro-Vidal A.C."/>
            <person name="Benko-Iseppon A.M."/>
        </authorList>
    </citation>
    <scope>NUCLEOTIDE SEQUENCE [LARGE SCALE GENOMIC DNA]</scope>
    <source>
        <tissue evidence="2">Leaves</tissue>
    </source>
</reference>
<feature type="region of interest" description="Disordered" evidence="1">
    <location>
        <begin position="1"/>
        <end position="21"/>
    </location>
</feature>
<dbReference type="Proteomes" id="UP001341840">
    <property type="component" value="Unassembled WGS sequence"/>
</dbReference>
<feature type="region of interest" description="Disordered" evidence="1">
    <location>
        <begin position="40"/>
        <end position="73"/>
    </location>
</feature>
<proteinExistence type="predicted"/>
<gene>
    <name evidence="2" type="ORF">PIB30_087405</name>
</gene>
<dbReference type="EMBL" id="JASCZI010031746">
    <property type="protein sequence ID" value="MED6127359.1"/>
    <property type="molecule type" value="Genomic_DNA"/>
</dbReference>